<feature type="domain" description="GST N-terminal" evidence="1">
    <location>
        <begin position="2"/>
        <end position="84"/>
    </location>
</feature>
<reference evidence="3" key="1">
    <citation type="submission" date="2023-10" db="EMBL/GenBank/DDBJ databases">
        <authorList>
            <person name="Chen Y."/>
            <person name="Shah S."/>
            <person name="Dougan E. K."/>
            <person name="Thang M."/>
            <person name="Chan C."/>
        </authorList>
    </citation>
    <scope>NUCLEOTIDE SEQUENCE [LARGE SCALE GENOMIC DNA]</scope>
</reference>
<dbReference type="InterPro" id="IPR004046">
    <property type="entry name" value="GST_C"/>
</dbReference>
<dbReference type="SUPFAM" id="SSF52833">
    <property type="entry name" value="Thioredoxin-like"/>
    <property type="match status" value="1"/>
</dbReference>
<gene>
    <name evidence="3" type="ORF">PCOR1329_LOCUS76872</name>
</gene>
<comment type="caution">
    <text evidence="3">The sequence shown here is derived from an EMBL/GenBank/DDBJ whole genome shotgun (WGS) entry which is preliminary data.</text>
</comment>
<dbReference type="Proteomes" id="UP001189429">
    <property type="component" value="Unassembled WGS sequence"/>
</dbReference>
<evidence type="ECO:0008006" key="5">
    <source>
        <dbReference type="Google" id="ProtNLM"/>
    </source>
</evidence>
<evidence type="ECO:0000259" key="1">
    <source>
        <dbReference type="PROSITE" id="PS50404"/>
    </source>
</evidence>
<protein>
    <recommendedName>
        <fullName evidence="5">Glutathione transferase</fullName>
    </recommendedName>
</protein>
<evidence type="ECO:0000313" key="3">
    <source>
        <dbReference type="EMBL" id="CAK0899343.1"/>
    </source>
</evidence>
<dbReference type="PANTHER" id="PTHR11571:SF150">
    <property type="entry name" value="GLUTATHIONE S-TRANSFERASE"/>
    <property type="match status" value="1"/>
</dbReference>
<dbReference type="SFLD" id="SFLDG01205">
    <property type="entry name" value="AMPS.1"/>
    <property type="match status" value="1"/>
</dbReference>
<evidence type="ECO:0000259" key="2">
    <source>
        <dbReference type="PROSITE" id="PS50405"/>
    </source>
</evidence>
<evidence type="ECO:0000313" key="4">
    <source>
        <dbReference type="Proteomes" id="UP001189429"/>
    </source>
</evidence>
<dbReference type="Gene3D" id="3.40.30.10">
    <property type="entry name" value="Glutaredoxin"/>
    <property type="match status" value="1"/>
</dbReference>
<dbReference type="Pfam" id="PF14497">
    <property type="entry name" value="GST_C_3"/>
    <property type="match status" value="1"/>
</dbReference>
<dbReference type="InterPro" id="IPR036249">
    <property type="entry name" value="Thioredoxin-like_sf"/>
</dbReference>
<feature type="domain" description="GST C-terminal" evidence="2">
    <location>
        <begin position="90"/>
        <end position="225"/>
    </location>
</feature>
<keyword evidence="4" id="KW-1185">Reference proteome</keyword>
<dbReference type="SUPFAM" id="SSF47616">
    <property type="entry name" value="GST C-terminal domain-like"/>
    <property type="match status" value="1"/>
</dbReference>
<dbReference type="CDD" id="cd03039">
    <property type="entry name" value="GST_N_Sigma_like"/>
    <property type="match status" value="1"/>
</dbReference>
<dbReference type="SFLD" id="SFLDG00363">
    <property type="entry name" value="AMPS_(cytGST):_Alpha-__Mu-__Pi"/>
    <property type="match status" value="1"/>
</dbReference>
<accession>A0ABN9XHW8</accession>
<dbReference type="PROSITE" id="PS50405">
    <property type="entry name" value="GST_CTER"/>
    <property type="match status" value="1"/>
</dbReference>
<organism evidence="3 4">
    <name type="scientific">Prorocentrum cordatum</name>
    <dbReference type="NCBI Taxonomy" id="2364126"/>
    <lineage>
        <taxon>Eukaryota</taxon>
        <taxon>Sar</taxon>
        <taxon>Alveolata</taxon>
        <taxon>Dinophyceae</taxon>
        <taxon>Prorocentrales</taxon>
        <taxon>Prorocentraceae</taxon>
        <taxon>Prorocentrum</taxon>
    </lineage>
</organism>
<dbReference type="SFLD" id="SFLDS00019">
    <property type="entry name" value="Glutathione_Transferase_(cytos"/>
    <property type="match status" value="1"/>
</dbReference>
<dbReference type="InterPro" id="IPR010987">
    <property type="entry name" value="Glutathione-S-Trfase_C-like"/>
</dbReference>
<dbReference type="PROSITE" id="PS50404">
    <property type="entry name" value="GST_NTER"/>
    <property type="match status" value="1"/>
</dbReference>
<dbReference type="PANTHER" id="PTHR11571">
    <property type="entry name" value="GLUTATHIONE S-TRANSFERASE"/>
    <property type="match status" value="1"/>
</dbReference>
<dbReference type="Pfam" id="PF02798">
    <property type="entry name" value="GST_N"/>
    <property type="match status" value="1"/>
</dbReference>
<dbReference type="InterPro" id="IPR036282">
    <property type="entry name" value="Glutathione-S-Trfase_C_sf"/>
</dbReference>
<name>A0ABN9XHW8_9DINO</name>
<dbReference type="InterPro" id="IPR040079">
    <property type="entry name" value="Glutathione_S-Trfase"/>
</dbReference>
<dbReference type="InterPro" id="IPR004045">
    <property type="entry name" value="Glutathione_S-Trfase_N"/>
</dbReference>
<dbReference type="InterPro" id="IPR050213">
    <property type="entry name" value="GST_superfamily"/>
</dbReference>
<dbReference type="EMBL" id="CAUYUJ010020587">
    <property type="protein sequence ID" value="CAK0899343.1"/>
    <property type="molecule type" value="Genomic_DNA"/>
</dbReference>
<proteinExistence type="predicted"/>
<sequence>MPTIKLTYFNIEAAAEKARLALAMTGTPFEDARITFEEWGALKPTTPYGQLPIMEVTEDDGSKKVFAQSVAMMRYVARRFDKAGTLYPTDADASLEIEEILGLSDDMARDWTPALYMGMGRHMKFGHPEDFPAKADTVKAMRERFIAEDLPKWMGFLSAKLDKTGAFLAGPNVTIADLQVLAQLRYYTKGVADHVPKDCLEAFPKITAWMAKMYEVPEIKKWYGL</sequence>
<dbReference type="Gene3D" id="1.20.1050.10">
    <property type="match status" value="1"/>
</dbReference>